<feature type="chain" id="PRO_5002703954" description="Solute-binding protein family 3/N-terminal domain-containing protein" evidence="3">
    <location>
        <begin position="26"/>
        <end position="264"/>
    </location>
</feature>
<evidence type="ECO:0000256" key="1">
    <source>
        <dbReference type="ARBA" id="ARBA00010333"/>
    </source>
</evidence>
<evidence type="ECO:0000256" key="3">
    <source>
        <dbReference type="SAM" id="SignalP"/>
    </source>
</evidence>
<dbReference type="PANTHER" id="PTHR35936:SF25">
    <property type="entry name" value="ABC TRANSPORTER SUBSTRATE-BINDING PROTEIN"/>
    <property type="match status" value="1"/>
</dbReference>
<dbReference type="InterPro" id="IPR001638">
    <property type="entry name" value="Solute-binding_3/MltF_N"/>
</dbReference>
<dbReference type="KEGG" id="mmw:Mmwyl1_4360"/>
<feature type="signal peptide" evidence="3">
    <location>
        <begin position="1"/>
        <end position="25"/>
    </location>
</feature>
<dbReference type="EMBL" id="CP000749">
    <property type="protein sequence ID" value="ABR73255.1"/>
    <property type="molecule type" value="Genomic_DNA"/>
</dbReference>
<dbReference type="AlphaFoldDB" id="A6W3H6"/>
<proteinExistence type="inferred from homology"/>
<dbReference type="PANTHER" id="PTHR35936">
    <property type="entry name" value="MEMBRANE-BOUND LYTIC MUREIN TRANSGLYCOSYLASE F"/>
    <property type="match status" value="1"/>
</dbReference>
<name>A6W3H6_MARMS</name>
<dbReference type="Gene3D" id="3.40.190.10">
    <property type="entry name" value="Periplasmic binding protein-like II"/>
    <property type="match status" value="2"/>
</dbReference>
<feature type="domain" description="Solute-binding protein family 3/N-terminal" evidence="4">
    <location>
        <begin position="47"/>
        <end position="258"/>
    </location>
</feature>
<comment type="similarity">
    <text evidence="1">Belongs to the bacterial solute-binding protein 3 family.</text>
</comment>
<organism evidence="5">
    <name type="scientific">Marinomonas sp. (strain MWYL1)</name>
    <dbReference type="NCBI Taxonomy" id="400668"/>
    <lineage>
        <taxon>Bacteria</taxon>
        <taxon>Pseudomonadati</taxon>
        <taxon>Pseudomonadota</taxon>
        <taxon>Gammaproteobacteria</taxon>
        <taxon>Oceanospirillales</taxon>
        <taxon>Oceanospirillaceae</taxon>
        <taxon>Marinomonas</taxon>
    </lineage>
</organism>
<reference evidence="5" key="1">
    <citation type="submission" date="2007-06" db="EMBL/GenBank/DDBJ databases">
        <title>Complete sequence of Marinomonas sp. MWYL1.</title>
        <authorList>
            <consortium name="US DOE Joint Genome Institute"/>
            <person name="Copeland A."/>
            <person name="Lucas S."/>
            <person name="Lapidus A."/>
            <person name="Barry K."/>
            <person name="Glavina del Rio T."/>
            <person name="Dalin E."/>
            <person name="Tice H."/>
            <person name="Pitluck S."/>
            <person name="Kiss H."/>
            <person name="Brettin T."/>
            <person name="Bruce D."/>
            <person name="Detter J.C."/>
            <person name="Han C."/>
            <person name="Schmutz J."/>
            <person name="Larimer F."/>
            <person name="Land M."/>
            <person name="Hauser L."/>
            <person name="Kyrpides N."/>
            <person name="Kim E."/>
            <person name="Johnston A.W.B."/>
            <person name="Todd J.D."/>
            <person name="Rogers R."/>
            <person name="Wexler M."/>
            <person name="Bond P.L."/>
            <person name="Li Y."/>
            <person name="Richardson P."/>
        </authorList>
    </citation>
    <scope>NUCLEOTIDE SEQUENCE [LARGE SCALE GENOMIC DNA]</scope>
    <source>
        <strain evidence="5">MWYL1</strain>
    </source>
</reference>
<sequence length="264" mass="29510">MKGANHFLISCTLGCLLMPATSIYAEEIVLHTIHLPPHIINSAELPPPSDFGKVEAVYGFDVDVLRAAYATQGVTVRIELTPWKRIMRDVEEGLILGAVSCRPLPIREKFAFFSTPLSDSANAFVTRRSFLDDDVSTLAVLKKFHVSAVNGWSQTDILDSAKIPYSSVSGLDQGINLVLRRNQDIFMTERDSAIFAAQRMGVIDQLSFYDVAELGLDYYSGCFSKKYPDAEKWRDVLNKGLKELDESGKRDEIFKRYGFSSLPN</sequence>
<dbReference type="Pfam" id="PF00497">
    <property type="entry name" value="SBP_bac_3"/>
    <property type="match status" value="1"/>
</dbReference>
<evidence type="ECO:0000259" key="4">
    <source>
        <dbReference type="Pfam" id="PF00497"/>
    </source>
</evidence>
<protein>
    <recommendedName>
        <fullName evidence="4">Solute-binding protein family 3/N-terminal domain-containing protein</fullName>
    </recommendedName>
</protein>
<evidence type="ECO:0000256" key="2">
    <source>
        <dbReference type="ARBA" id="ARBA00022729"/>
    </source>
</evidence>
<dbReference type="SUPFAM" id="SSF53850">
    <property type="entry name" value="Periplasmic binding protein-like II"/>
    <property type="match status" value="1"/>
</dbReference>
<dbReference type="STRING" id="400668.Mmwyl1_4360"/>
<evidence type="ECO:0000313" key="5">
    <source>
        <dbReference type="EMBL" id="ABR73255.1"/>
    </source>
</evidence>
<keyword evidence="2 3" id="KW-0732">Signal</keyword>
<accession>A6W3H6</accession>
<dbReference type="HOGENOM" id="CLU_064076_7_0_6"/>
<gene>
    <name evidence="5" type="ordered locus">Mmwyl1_4360</name>
</gene>
<dbReference type="eggNOG" id="COG0834">
    <property type="taxonomic scope" value="Bacteria"/>
</dbReference>
<dbReference type="OrthoDB" id="7354650at2"/>